<dbReference type="EMBL" id="MSFO01000004">
    <property type="protein sequence ID" value="PLB49309.1"/>
    <property type="molecule type" value="Genomic_DNA"/>
</dbReference>
<comment type="caution">
    <text evidence="2">The sequence shown here is derived from an EMBL/GenBank/DDBJ whole genome shotgun (WGS) entry which is preliminary data.</text>
</comment>
<evidence type="ECO:0000256" key="1">
    <source>
        <dbReference type="SAM" id="MobiDB-lite"/>
    </source>
</evidence>
<gene>
    <name evidence="2" type="ORF">P170DRAFT_436911</name>
</gene>
<dbReference type="VEuPathDB" id="FungiDB:P170DRAFT_436911"/>
<dbReference type="STRING" id="1392250.A0A2I2G8V5"/>
<feature type="compositionally biased region" description="Low complexity" evidence="1">
    <location>
        <begin position="56"/>
        <end position="86"/>
    </location>
</feature>
<keyword evidence="3" id="KW-1185">Reference proteome</keyword>
<reference evidence="2 3" key="1">
    <citation type="submission" date="2016-12" db="EMBL/GenBank/DDBJ databases">
        <title>The genomes of Aspergillus section Nigri reveals drivers in fungal speciation.</title>
        <authorList>
            <consortium name="DOE Joint Genome Institute"/>
            <person name="Vesth T.C."/>
            <person name="Nybo J."/>
            <person name="Theobald S."/>
            <person name="Brandl J."/>
            <person name="Frisvad J.C."/>
            <person name="Nielsen K.F."/>
            <person name="Lyhne E.K."/>
            <person name="Kogle M.E."/>
            <person name="Kuo A."/>
            <person name="Riley R."/>
            <person name="Clum A."/>
            <person name="Nolan M."/>
            <person name="Lipzen A."/>
            <person name="Salamov A."/>
            <person name="Henrissat B."/>
            <person name="Wiebenga A."/>
            <person name="De Vries R.P."/>
            <person name="Grigoriev I.V."/>
            <person name="Mortensen U.H."/>
            <person name="Andersen M.R."/>
            <person name="Baker S.E."/>
        </authorList>
    </citation>
    <scope>NUCLEOTIDE SEQUENCE [LARGE SCALE GENOMIC DNA]</scope>
    <source>
        <strain evidence="2 3">IBT 23096</strain>
    </source>
</reference>
<feature type="region of interest" description="Disordered" evidence="1">
    <location>
        <begin position="1"/>
        <end position="86"/>
    </location>
</feature>
<dbReference type="OrthoDB" id="3858188at2759"/>
<evidence type="ECO:0000313" key="3">
    <source>
        <dbReference type="Proteomes" id="UP000234275"/>
    </source>
</evidence>
<evidence type="ECO:0000313" key="2">
    <source>
        <dbReference type="EMBL" id="PLB49309.1"/>
    </source>
</evidence>
<dbReference type="AlphaFoldDB" id="A0A2I2G8V5"/>
<proteinExistence type="predicted"/>
<feature type="compositionally biased region" description="Low complexity" evidence="1">
    <location>
        <begin position="21"/>
        <end position="37"/>
    </location>
</feature>
<protein>
    <submittedName>
        <fullName evidence="2">Uncharacterized protein</fullName>
    </submittedName>
</protein>
<sequence>MSGLSQSRWAPSAPRPDNVNRKSTSSRASGSISTAKSDPGRVQNGLGNGFSVNPHSSSSPSSNTDMSTSTITNSTTTTKTSPSITASQELSRFTKLVARLRWKLPFLEEGYRLATQSGSGTPSTDAPMDTPYAETMFKIDFHEYYALLERAIVHLLSVFGVQVTSTPVRKWRGKKTGQGVQWNTTAPIGPGPSGASRATHSYHANVLETLEDPECPLYEVLGCGSVREQLRKAKELRNRWKTADEEQDVDRWGRQRAVLPLESYDFDQILSEIFGGLEDGYLLAQAQVKGDGDGAEREVEMEMEMDGGWDFIVEAMDWEAV</sequence>
<accession>A0A2I2G8V5</accession>
<name>A0A2I2G8V5_9EURO</name>
<organism evidence="2 3">
    <name type="scientific">Aspergillus steynii IBT 23096</name>
    <dbReference type="NCBI Taxonomy" id="1392250"/>
    <lineage>
        <taxon>Eukaryota</taxon>
        <taxon>Fungi</taxon>
        <taxon>Dikarya</taxon>
        <taxon>Ascomycota</taxon>
        <taxon>Pezizomycotina</taxon>
        <taxon>Eurotiomycetes</taxon>
        <taxon>Eurotiomycetidae</taxon>
        <taxon>Eurotiales</taxon>
        <taxon>Aspergillaceae</taxon>
        <taxon>Aspergillus</taxon>
        <taxon>Aspergillus subgen. Circumdati</taxon>
    </lineage>
</organism>
<feature type="region of interest" description="Disordered" evidence="1">
    <location>
        <begin position="174"/>
        <end position="197"/>
    </location>
</feature>
<dbReference type="Proteomes" id="UP000234275">
    <property type="component" value="Unassembled WGS sequence"/>
</dbReference>
<dbReference type="RefSeq" id="XP_024704611.1">
    <property type="nucleotide sequence ID" value="XM_024849250.1"/>
</dbReference>
<dbReference type="GeneID" id="36556949"/>